<dbReference type="InterPro" id="IPR007658">
    <property type="entry name" value="DUF594"/>
</dbReference>
<keyword evidence="2" id="KW-0472">Membrane</keyword>
<dbReference type="EnsemblPlants" id="EMT33303">
    <property type="protein sequence ID" value="EMT33303"/>
    <property type="gene ID" value="F775_22840"/>
</dbReference>
<evidence type="ECO:0000259" key="3">
    <source>
        <dbReference type="Pfam" id="PF13963"/>
    </source>
</evidence>
<protein>
    <recommendedName>
        <fullName evidence="6">Transposase-associated domain-containing protein</fullName>
    </recommendedName>
</protein>
<sequence length="992" mass="112712">MTAIYALGHLSVVVRSPEHHLMALWAPLLLVHLGGQDSITAYAIEDNRLWLRHLQTFGVQVLAAAYVLYASSVLFHSSLLRSAAILIFVVGFLKYGERVWALMGADRFASSSLSATSYKDFGTTSQPDEVDKEDLSAVPKARMLVIAYSLLDIPKQMFEGPTHYVKIENARQYDGNFMLGVVEMQLRMMYDLLYTKAAVVHTWYGFFVRVISLPFTIAAALLLFHALRDQDGYRRADVFVTKVLLIGAVVLETMSVLRAVFSTWMAALLYERKWYKLGRMVQAVEFVFVTKPMMVLVQRKGYWSDHMRQHDLFKVFHHTGHSIGSKIAKKMGREDLWDSTFYSWSTRASEDIVDKVLELVSTTTKGDQIDITGSRGRNALKRHNHSLGVDLEWSVGSKPEERLDLDESILVWHIATHVYLMWYSEKLHPGPISVPHETQTSKRILGLPKATKAVCNYMFFLLAARSYMLPYPVTRQGYIQLCHDSINHHLRGFYVYELLEAILDQKDALMERSPLEPNRARDIIGVSPNRRSAQPLVNSTGTQASAQRSINTTLDRGCQLAAKLIHTAETDTGAVGILEMIFEVWVEMLCYTAYWCNEKSHAKNLTNGGELMTTVALMMICAVMLFVLHSCPTYSLENYWHPSYLLTGLEVQHPERAKMNRQWMYGDRHISAQIKGVHDFLEVAEANKQNGFMYCPCPTCGNTKSYSDRKILHTHLLYKGFMPHYNVWTRHGEMGVMMEDGEEEEDDDNYVPPEYGDAATGEAAEDQEEPDDVPNDAARGEAAEDKEEPVPDDDDLRRVIVDARTQCESQKEKLKFDCMLEDHKKGLYSNCEDGDTKLGTILELLQWKAENAVPDKGFEKLLKILKKKLPKDNELPDSTSAAKKVVCPLGLEVQKIHACPNDCILYRGAYKDLNACPVCGALRYKIRRDDPGDIDGEPPRNRVPAKVMWYAPIIPRLKRLFRNEEHAKLMRWHSEDHKKDGKLRAPAGGISK</sequence>
<dbReference type="InterPro" id="IPR029480">
    <property type="entry name" value="Transpos_assoc"/>
</dbReference>
<keyword evidence="2" id="KW-1133">Transmembrane helix</keyword>
<dbReference type="Pfam" id="PF04578">
    <property type="entry name" value="DUF594"/>
    <property type="match status" value="1"/>
</dbReference>
<feature type="transmembrane region" description="Helical" evidence="2">
    <location>
        <begin position="20"/>
        <end position="42"/>
    </location>
</feature>
<evidence type="ECO:0008006" key="6">
    <source>
        <dbReference type="Google" id="ProtNLM"/>
    </source>
</evidence>
<organism evidence="5">
    <name type="scientific">Aegilops tauschii</name>
    <name type="common">Tausch's goatgrass</name>
    <name type="synonym">Aegilops squarrosa</name>
    <dbReference type="NCBI Taxonomy" id="37682"/>
    <lineage>
        <taxon>Eukaryota</taxon>
        <taxon>Viridiplantae</taxon>
        <taxon>Streptophyta</taxon>
        <taxon>Embryophyta</taxon>
        <taxon>Tracheophyta</taxon>
        <taxon>Spermatophyta</taxon>
        <taxon>Magnoliopsida</taxon>
        <taxon>Liliopsida</taxon>
        <taxon>Poales</taxon>
        <taxon>Poaceae</taxon>
        <taxon>BOP clade</taxon>
        <taxon>Pooideae</taxon>
        <taxon>Triticodae</taxon>
        <taxon>Triticeae</taxon>
        <taxon>Triticinae</taxon>
        <taxon>Aegilops</taxon>
    </lineage>
</organism>
<dbReference type="AlphaFoldDB" id="M8CGD8"/>
<feature type="transmembrane region" description="Helical" evidence="2">
    <location>
        <begin position="49"/>
        <end position="69"/>
    </location>
</feature>
<accession>M8CGD8</accession>
<reference evidence="5" key="1">
    <citation type="submission" date="2015-06" db="UniProtKB">
        <authorList>
            <consortium name="EnsemblPlants"/>
        </authorList>
    </citation>
    <scope>IDENTIFICATION</scope>
</reference>
<proteinExistence type="predicted"/>
<feature type="transmembrane region" description="Helical" evidence="2">
    <location>
        <begin position="244"/>
        <end position="270"/>
    </location>
</feature>
<evidence type="ECO:0000259" key="4">
    <source>
        <dbReference type="Pfam" id="PF13968"/>
    </source>
</evidence>
<evidence type="ECO:0000256" key="2">
    <source>
        <dbReference type="SAM" id="Phobius"/>
    </source>
</evidence>
<dbReference type="Pfam" id="PF13968">
    <property type="entry name" value="DUF4220"/>
    <property type="match status" value="1"/>
</dbReference>
<feature type="region of interest" description="Disordered" evidence="1">
    <location>
        <begin position="741"/>
        <end position="795"/>
    </location>
</feature>
<feature type="compositionally biased region" description="Acidic residues" evidence="1">
    <location>
        <begin position="763"/>
        <end position="774"/>
    </location>
</feature>
<dbReference type="InterPro" id="IPR025315">
    <property type="entry name" value="DUF4220"/>
</dbReference>
<evidence type="ECO:0000256" key="1">
    <source>
        <dbReference type="SAM" id="MobiDB-lite"/>
    </source>
</evidence>
<feature type="compositionally biased region" description="Acidic residues" evidence="1">
    <location>
        <begin position="784"/>
        <end position="794"/>
    </location>
</feature>
<evidence type="ECO:0000313" key="5">
    <source>
        <dbReference type="EnsemblPlants" id="EMT33303"/>
    </source>
</evidence>
<name>M8CGD8_AEGTA</name>
<feature type="transmembrane region" description="Helical" evidence="2">
    <location>
        <begin position="203"/>
        <end position="224"/>
    </location>
</feature>
<feature type="transmembrane region" description="Helical" evidence="2">
    <location>
        <begin position="75"/>
        <end position="93"/>
    </location>
</feature>
<dbReference type="Pfam" id="PF13963">
    <property type="entry name" value="Transpos_assoc"/>
    <property type="match status" value="1"/>
</dbReference>
<feature type="domain" description="DUF4220" evidence="4">
    <location>
        <begin position="2"/>
        <end position="314"/>
    </location>
</feature>
<feature type="domain" description="Transposase-associated" evidence="3">
    <location>
        <begin position="661"/>
        <end position="733"/>
    </location>
</feature>
<keyword evidence="2" id="KW-0812">Transmembrane</keyword>
<dbReference type="PANTHER" id="PTHR31325">
    <property type="entry name" value="OS01G0798800 PROTEIN-RELATED"/>
    <property type="match status" value="1"/>
</dbReference>